<feature type="domain" description="ATP-grasp" evidence="9">
    <location>
        <begin position="9"/>
        <end position="225"/>
    </location>
</feature>
<dbReference type="PANTHER" id="PTHR11815">
    <property type="entry name" value="SUCCINYL-COA SYNTHETASE BETA CHAIN"/>
    <property type="match status" value="1"/>
</dbReference>
<dbReference type="GO" id="GO:0042709">
    <property type="term" value="C:succinate-CoA ligase complex"/>
    <property type="evidence" value="ECO:0007669"/>
    <property type="project" value="TreeGrafter"/>
</dbReference>
<comment type="catalytic activity">
    <reaction evidence="7">
        <text>GTP + succinate + CoA = succinyl-CoA + GDP + phosphate</text>
        <dbReference type="Rhea" id="RHEA:22120"/>
        <dbReference type="ChEBI" id="CHEBI:30031"/>
        <dbReference type="ChEBI" id="CHEBI:37565"/>
        <dbReference type="ChEBI" id="CHEBI:43474"/>
        <dbReference type="ChEBI" id="CHEBI:57287"/>
        <dbReference type="ChEBI" id="CHEBI:57292"/>
        <dbReference type="ChEBI" id="CHEBI:58189"/>
    </reaction>
</comment>
<accession>A0A068NY87</accession>
<evidence type="ECO:0000256" key="7">
    <source>
        <dbReference type="HAMAP-Rule" id="MF_00558"/>
    </source>
</evidence>
<dbReference type="InterPro" id="IPR013815">
    <property type="entry name" value="ATP_grasp_subdomain_1"/>
</dbReference>
<feature type="binding site" evidence="7">
    <location>
        <begin position="52"/>
        <end position="54"/>
    </location>
    <ligand>
        <name>ATP</name>
        <dbReference type="ChEBI" id="CHEBI:30616"/>
    </ligand>
</feature>
<dbReference type="Pfam" id="PF00549">
    <property type="entry name" value="Ligase_CoA"/>
    <property type="match status" value="1"/>
</dbReference>
<dbReference type="FunFam" id="3.30.470.20:FF:000002">
    <property type="entry name" value="Succinate--CoA ligase [ADP-forming] subunit beta"/>
    <property type="match status" value="1"/>
</dbReference>
<comment type="cofactor">
    <cofactor evidence="7">
        <name>Mg(2+)</name>
        <dbReference type="ChEBI" id="CHEBI:18420"/>
    </cofactor>
    <text evidence="7">Binds 1 Mg(2+) ion per subunit.</text>
</comment>
<protein>
    <recommendedName>
        <fullName evidence="7">Succinate--CoA ligase [ADP-forming] subunit beta</fullName>
        <ecNumber evidence="7">6.2.1.5</ecNumber>
    </recommendedName>
    <alternativeName>
        <fullName evidence="7">Succinyl-CoA synthetase subunit beta</fullName>
        <shortName evidence="7">SCS-beta</shortName>
    </alternativeName>
</protein>
<dbReference type="InterPro" id="IPR011761">
    <property type="entry name" value="ATP-grasp"/>
</dbReference>
<dbReference type="HAMAP" id="MF_00558">
    <property type="entry name" value="Succ_CoA_beta"/>
    <property type="match status" value="1"/>
</dbReference>
<keyword evidence="11" id="KW-1185">Reference proteome</keyword>
<dbReference type="Gene3D" id="3.40.50.261">
    <property type="entry name" value="Succinyl-CoA synthetase domains"/>
    <property type="match status" value="1"/>
</dbReference>
<comment type="function">
    <text evidence="7">Succinyl-CoA synthetase functions in the citric acid cycle (TCA), coupling the hydrolysis of succinyl-CoA to the synthesis of either ATP or GTP and thus represents the only step of substrate-level phosphorylation in the TCA. The beta subunit provides nucleotide specificity of the enzyme and binds the substrate succinate, while the binding sites for coenzyme A and phosphate are found in the alpha subunit.</text>
</comment>
<name>A0A068NY87_FIMGI</name>
<dbReference type="EC" id="6.2.1.5" evidence="7"/>
<evidence type="ECO:0000256" key="2">
    <source>
        <dbReference type="ARBA" id="ARBA00022532"/>
    </source>
</evidence>
<comment type="similarity">
    <text evidence="1 7">Belongs to the succinate/malate CoA ligase beta subunit family.</text>
</comment>
<feature type="binding site" evidence="7">
    <location>
        <position position="45"/>
    </location>
    <ligand>
        <name>ATP</name>
        <dbReference type="ChEBI" id="CHEBI:30616"/>
    </ligand>
</feature>
<feature type="binding site" evidence="7">
    <location>
        <position position="211"/>
    </location>
    <ligand>
        <name>Mg(2+)</name>
        <dbReference type="ChEBI" id="CHEBI:18420"/>
    </ligand>
</feature>
<proteinExistence type="inferred from homology"/>
<dbReference type="AlphaFoldDB" id="A0A068NY87"/>
<evidence type="ECO:0000256" key="4">
    <source>
        <dbReference type="ARBA" id="ARBA00022723"/>
    </source>
</evidence>
<evidence type="ECO:0000256" key="5">
    <source>
        <dbReference type="ARBA" id="ARBA00022741"/>
    </source>
</evidence>
<dbReference type="InterPro" id="IPR013650">
    <property type="entry name" value="ATP-grasp_succ-CoA_synth-type"/>
</dbReference>
<dbReference type="NCBIfam" id="NF001913">
    <property type="entry name" value="PRK00696.1"/>
    <property type="match status" value="1"/>
</dbReference>
<dbReference type="GO" id="GO:0006099">
    <property type="term" value="P:tricarboxylic acid cycle"/>
    <property type="evidence" value="ECO:0007669"/>
    <property type="project" value="UniProtKB-UniRule"/>
</dbReference>
<evidence type="ECO:0000313" key="10">
    <source>
        <dbReference type="EMBL" id="AIE86744.1"/>
    </source>
</evidence>
<evidence type="ECO:0000256" key="1">
    <source>
        <dbReference type="ARBA" id="ARBA00009182"/>
    </source>
</evidence>
<feature type="binding site" evidence="7">
    <location>
        <position position="100"/>
    </location>
    <ligand>
        <name>ATP</name>
        <dbReference type="ChEBI" id="CHEBI:30616"/>
    </ligand>
</feature>
<dbReference type="eggNOG" id="COG0045">
    <property type="taxonomic scope" value="Bacteria"/>
</dbReference>
<dbReference type="EMBL" id="CP007139">
    <property type="protein sequence ID" value="AIE86744.1"/>
    <property type="molecule type" value="Genomic_DNA"/>
</dbReference>
<reference evidence="10 11" key="1">
    <citation type="journal article" date="2014" name="PLoS ONE">
        <title>The first complete genome sequence of the class fimbriimonadia in the phylum armatimonadetes.</title>
        <authorList>
            <person name="Hu Z.Y."/>
            <person name="Wang Y.Z."/>
            <person name="Im W.T."/>
            <person name="Wang S.Y."/>
            <person name="Zhao G.P."/>
            <person name="Zheng H.J."/>
            <person name="Quan Z.X."/>
        </authorList>
    </citation>
    <scope>NUCLEOTIDE SEQUENCE [LARGE SCALE GENOMIC DNA]</scope>
    <source>
        <strain evidence="10">Gsoil 348</strain>
    </source>
</reference>
<dbReference type="KEGG" id="fgi:OP10G_3376"/>
<evidence type="ECO:0000259" key="9">
    <source>
        <dbReference type="PROSITE" id="PS50975"/>
    </source>
</evidence>
<keyword evidence="3 7" id="KW-0436">Ligase</keyword>
<dbReference type="UniPathway" id="UPA00223">
    <property type="reaction ID" value="UER00999"/>
</dbReference>
<feature type="binding site" evidence="7">
    <location>
        <begin position="319"/>
        <end position="321"/>
    </location>
    <ligand>
        <name>substrate</name>
        <note>ligand shared with subunit alpha</note>
    </ligand>
</feature>
<dbReference type="InterPro" id="IPR017866">
    <property type="entry name" value="Succ-CoA_synthase_bsu_CS"/>
</dbReference>
<organism evidence="10 11">
    <name type="scientific">Fimbriimonas ginsengisoli Gsoil 348</name>
    <dbReference type="NCBI Taxonomy" id="661478"/>
    <lineage>
        <taxon>Bacteria</taxon>
        <taxon>Bacillati</taxon>
        <taxon>Armatimonadota</taxon>
        <taxon>Fimbriimonadia</taxon>
        <taxon>Fimbriimonadales</taxon>
        <taxon>Fimbriimonadaceae</taxon>
        <taxon>Fimbriimonas</taxon>
    </lineage>
</organism>
<feature type="binding site" evidence="7">
    <location>
        <position position="262"/>
    </location>
    <ligand>
        <name>substrate</name>
        <note>ligand shared with subunit alpha</note>
    </ligand>
</feature>
<feature type="binding site" evidence="7">
    <location>
        <position position="105"/>
    </location>
    <ligand>
        <name>ATP</name>
        <dbReference type="ChEBI" id="CHEBI:30616"/>
    </ligand>
</feature>
<dbReference type="Gene3D" id="3.30.470.20">
    <property type="entry name" value="ATP-grasp fold, B domain"/>
    <property type="match status" value="1"/>
</dbReference>
<comment type="catalytic activity">
    <reaction evidence="7">
        <text>succinate + ATP + CoA = succinyl-CoA + ADP + phosphate</text>
        <dbReference type="Rhea" id="RHEA:17661"/>
        <dbReference type="ChEBI" id="CHEBI:30031"/>
        <dbReference type="ChEBI" id="CHEBI:30616"/>
        <dbReference type="ChEBI" id="CHEBI:43474"/>
        <dbReference type="ChEBI" id="CHEBI:57287"/>
        <dbReference type="ChEBI" id="CHEBI:57292"/>
        <dbReference type="ChEBI" id="CHEBI:456216"/>
        <dbReference type="EC" id="6.2.1.5"/>
    </reaction>
</comment>
<comment type="pathway">
    <text evidence="7">Carbohydrate metabolism; tricarboxylic acid cycle; succinate from succinyl-CoA (ligase route): step 1/1.</text>
</comment>
<dbReference type="GO" id="GO:0006104">
    <property type="term" value="P:succinyl-CoA metabolic process"/>
    <property type="evidence" value="ECO:0007669"/>
    <property type="project" value="TreeGrafter"/>
</dbReference>
<dbReference type="OrthoDB" id="9802602at2"/>
<dbReference type="RefSeq" id="WP_025229318.1">
    <property type="nucleotide sequence ID" value="NZ_CP007139.1"/>
</dbReference>
<dbReference type="Gene3D" id="3.30.1490.20">
    <property type="entry name" value="ATP-grasp fold, A domain"/>
    <property type="match status" value="1"/>
</dbReference>
<dbReference type="GO" id="GO:0004776">
    <property type="term" value="F:succinate-CoA ligase (GDP-forming) activity"/>
    <property type="evidence" value="ECO:0007669"/>
    <property type="project" value="RHEA"/>
</dbReference>
<feature type="binding site" evidence="7">
    <location>
        <position position="197"/>
    </location>
    <ligand>
        <name>Mg(2+)</name>
        <dbReference type="ChEBI" id="CHEBI:18420"/>
    </ligand>
</feature>
<dbReference type="GO" id="GO:0000287">
    <property type="term" value="F:magnesium ion binding"/>
    <property type="evidence" value="ECO:0007669"/>
    <property type="project" value="UniProtKB-UniRule"/>
</dbReference>
<dbReference type="PROSITE" id="PS01217">
    <property type="entry name" value="SUCCINYL_COA_LIG_3"/>
    <property type="match status" value="1"/>
</dbReference>
<dbReference type="SUPFAM" id="SSF56059">
    <property type="entry name" value="Glutathione synthetase ATP-binding domain-like"/>
    <property type="match status" value="1"/>
</dbReference>
<dbReference type="STRING" id="661478.OP10G_3376"/>
<dbReference type="GO" id="GO:0005524">
    <property type="term" value="F:ATP binding"/>
    <property type="evidence" value="ECO:0007669"/>
    <property type="project" value="UniProtKB-UniRule"/>
</dbReference>
<keyword evidence="6 7" id="KW-0460">Magnesium</keyword>
<evidence type="ECO:0000256" key="6">
    <source>
        <dbReference type="ARBA" id="ARBA00022842"/>
    </source>
</evidence>
<dbReference type="PANTHER" id="PTHR11815:SF10">
    <property type="entry name" value="SUCCINATE--COA LIGASE [GDP-FORMING] SUBUNIT BETA, MITOCHONDRIAL"/>
    <property type="match status" value="1"/>
</dbReference>
<comment type="caution">
    <text evidence="7">Lacks conserved residue(s) required for the propagation of feature annotation.</text>
</comment>
<sequence>MKLHEYQSKELLSKYGVPVPAGDVTTDPAEARSIAERLGGNVVVKAQVLMGGRGKAGGVKLFTNAADAGNFAKDLIGTRLISNQNPTGMVVDKVLVAETIDIAQEFYVAVLLDRNIQKNIVMISAEGGMEIEDVAVEKPEAIVRIPIDPAWGLCDFELRKAVKDAKIPRAAQGQMVAMIKALAKAYVEADADMIEINPCALTPDNKLIAADAKVSIDENALFRHKQYAATSADSADDPIEAEAQKRGIAYVSLGGDIGIMGNGAGLVMQSLDEINAAGGRPANFLDVGGGAQADRVRNCVEIILMDTKVKGLFINIFGGITRVDEVAKGVLAALDQIEVNIPIVARIEGTAVEEGRKILEGSKVQAAATVQEAAKMIVALAHA</sequence>
<dbReference type="HOGENOM" id="CLU_037430_0_2_0"/>
<dbReference type="SUPFAM" id="SSF52210">
    <property type="entry name" value="Succinyl-CoA synthetase domains"/>
    <property type="match status" value="1"/>
</dbReference>
<keyword evidence="7 8" id="KW-0067">ATP-binding</keyword>
<dbReference type="NCBIfam" id="TIGR01016">
    <property type="entry name" value="sucCoAbeta"/>
    <property type="match status" value="1"/>
</dbReference>
<dbReference type="InterPro" id="IPR005809">
    <property type="entry name" value="Succ_CoA_ligase-like_bsu"/>
</dbReference>
<keyword evidence="2 7" id="KW-0816">Tricarboxylic acid cycle</keyword>
<dbReference type="InterPro" id="IPR016102">
    <property type="entry name" value="Succinyl-CoA_synth-like"/>
</dbReference>
<comment type="subunit">
    <text evidence="7">Heterotetramer of two alpha and two beta subunits.</text>
</comment>
<evidence type="ECO:0000256" key="8">
    <source>
        <dbReference type="PROSITE-ProRule" id="PRU00409"/>
    </source>
</evidence>
<dbReference type="Pfam" id="PF08442">
    <property type="entry name" value="ATP-grasp_2"/>
    <property type="match status" value="1"/>
</dbReference>
<keyword evidence="5 7" id="KW-0547">Nucleotide-binding</keyword>
<dbReference type="GO" id="GO:0004775">
    <property type="term" value="F:succinate-CoA ligase (ADP-forming) activity"/>
    <property type="evidence" value="ECO:0007669"/>
    <property type="project" value="UniProtKB-UniRule"/>
</dbReference>
<evidence type="ECO:0000313" key="11">
    <source>
        <dbReference type="Proteomes" id="UP000027982"/>
    </source>
</evidence>
<dbReference type="Proteomes" id="UP000027982">
    <property type="component" value="Chromosome"/>
</dbReference>
<keyword evidence="4 7" id="KW-0479">Metal-binding</keyword>
<dbReference type="InterPro" id="IPR005811">
    <property type="entry name" value="SUCC_ACL_C"/>
</dbReference>
<dbReference type="PROSITE" id="PS50975">
    <property type="entry name" value="ATP_GRASP"/>
    <property type="match status" value="1"/>
</dbReference>
<gene>
    <name evidence="7" type="primary">sucC</name>
    <name evidence="10" type="ORF">OP10G_3376</name>
</gene>
<dbReference type="FunFam" id="3.40.50.261:FF:000001">
    <property type="entry name" value="Succinate--CoA ligase [ADP-forming] subunit beta"/>
    <property type="match status" value="1"/>
</dbReference>
<evidence type="ECO:0000256" key="3">
    <source>
        <dbReference type="ARBA" id="ARBA00022598"/>
    </source>
</evidence>
<dbReference type="PIRSF" id="PIRSF001554">
    <property type="entry name" value="SucCS_beta"/>
    <property type="match status" value="1"/>
</dbReference>